<dbReference type="Proteomes" id="UP001604282">
    <property type="component" value="Unassembled WGS sequence"/>
</dbReference>
<gene>
    <name evidence="1" type="ORF">ACGFYS_00270</name>
</gene>
<accession>A0ABW7BJL4</accession>
<evidence type="ECO:0008006" key="3">
    <source>
        <dbReference type="Google" id="ProtNLM"/>
    </source>
</evidence>
<evidence type="ECO:0000313" key="1">
    <source>
        <dbReference type="EMBL" id="MFG3187358.1"/>
    </source>
</evidence>
<keyword evidence="2" id="KW-1185">Reference proteome</keyword>
<reference evidence="1 2" key="1">
    <citation type="submission" date="2024-10" db="EMBL/GenBank/DDBJ databases">
        <title>The Natural Products Discovery Center: Release of the First 8490 Sequenced Strains for Exploring Actinobacteria Biosynthetic Diversity.</title>
        <authorList>
            <person name="Kalkreuter E."/>
            <person name="Kautsar S.A."/>
            <person name="Yang D."/>
            <person name="Bader C.D."/>
            <person name="Teijaro C.N."/>
            <person name="Fluegel L."/>
            <person name="Davis C.M."/>
            <person name="Simpson J.R."/>
            <person name="Lauterbach L."/>
            <person name="Steele A.D."/>
            <person name="Gui C."/>
            <person name="Meng S."/>
            <person name="Li G."/>
            <person name="Viehrig K."/>
            <person name="Ye F."/>
            <person name="Su P."/>
            <person name="Kiefer A.F."/>
            <person name="Nichols A."/>
            <person name="Cepeda A.J."/>
            <person name="Yan W."/>
            <person name="Fan B."/>
            <person name="Jiang Y."/>
            <person name="Adhikari A."/>
            <person name="Zheng C.-J."/>
            <person name="Schuster L."/>
            <person name="Cowan T.M."/>
            <person name="Smanski M.J."/>
            <person name="Chevrette M.G."/>
            <person name="De Carvalho L.P.S."/>
            <person name="Shen B."/>
        </authorList>
    </citation>
    <scope>NUCLEOTIDE SEQUENCE [LARGE SCALE GENOMIC DNA]</scope>
    <source>
        <strain evidence="1 2">NPDC048229</strain>
    </source>
</reference>
<dbReference type="RefSeq" id="WP_189847328.1">
    <property type="nucleotide sequence ID" value="NZ_BMVV01000002.1"/>
</dbReference>
<organism evidence="1 2">
    <name type="scientific">Streptomyces omiyaensis</name>
    <dbReference type="NCBI Taxonomy" id="68247"/>
    <lineage>
        <taxon>Bacteria</taxon>
        <taxon>Bacillati</taxon>
        <taxon>Actinomycetota</taxon>
        <taxon>Actinomycetes</taxon>
        <taxon>Kitasatosporales</taxon>
        <taxon>Streptomycetaceae</taxon>
        <taxon>Streptomyces</taxon>
    </lineage>
</organism>
<name>A0ABW7BJL4_9ACTN</name>
<sequence>MSFEDEWATAKDTARDTATRLAGLPADPGRWSPGAGLSVRQDHLGGIGRAAYALHGRLAKDGNHARTDTSEAATALKSHGFRTGAALETVRDAWSAQLRTLLDAVAHISNHLDHSVASHAEDDAEVATSLSLSKISEYIK</sequence>
<comment type="caution">
    <text evidence="1">The sequence shown here is derived from an EMBL/GenBank/DDBJ whole genome shotgun (WGS) entry which is preliminary data.</text>
</comment>
<evidence type="ECO:0000313" key="2">
    <source>
        <dbReference type="Proteomes" id="UP001604282"/>
    </source>
</evidence>
<dbReference type="EMBL" id="JBICZW010000001">
    <property type="protein sequence ID" value="MFG3187358.1"/>
    <property type="molecule type" value="Genomic_DNA"/>
</dbReference>
<protein>
    <recommendedName>
        <fullName evidence="3">AG1 protein</fullName>
    </recommendedName>
</protein>
<proteinExistence type="predicted"/>